<dbReference type="PIRSF" id="PIRSF001563">
    <property type="entry name" value="Folylpolyglu_synth"/>
    <property type="match status" value="1"/>
</dbReference>
<dbReference type="InterPro" id="IPR004101">
    <property type="entry name" value="Mur_ligase_C"/>
</dbReference>
<feature type="domain" description="Mur ligase C-terminal" evidence="11">
    <location>
        <begin position="296"/>
        <end position="413"/>
    </location>
</feature>
<proteinExistence type="inferred from homology"/>
<dbReference type="InterPro" id="IPR036615">
    <property type="entry name" value="Mur_ligase_C_dom_sf"/>
</dbReference>
<dbReference type="RefSeq" id="WP_209460542.1">
    <property type="nucleotide sequence ID" value="NZ_JAGGKC010000028.1"/>
</dbReference>
<feature type="domain" description="Mur ligase central" evidence="12">
    <location>
        <begin position="44"/>
        <end position="268"/>
    </location>
</feature>
<dbReference type="PROSITE" id="PS01011">
    <property type="entry name" value="FOLYLPOLYGLU_SYNT_1"/>
    <property type="match status" value="1"/>
</dbReference>
<dbReference type="Gene3D" id="3.40.1190.10">
    <property type="entry name" value="Mur-like, catalytic domain"/>
    <property type="match status" value="1"/>
</dbReference>
<evidence type="ECO:0000256" key="9">
    <source>
        <dbReference type="ARBA" id="ARBA00047493"/>
    </source>
</evidence>
<dbReference type="SUPFAM" id="SSF53244">
    <property type="entry name" value="MurD-like peptide ligases, peptide-binding domain"/>
    <property type="match status" value="1"/>
</dbReference>
<keyword evidence="7" id="KW-0460">Magnesium</keyword>
<evidence type="ECO:0000256" key="2">
    <source>
        <dbReference type="ARBA" id="ARBA00013025"/>
    </source>
</evidence>
<dbReference type="Pfam" id="PF08245">
    <property type="entry name" value="Mur_ligase_M"/>
    <property type="match status" value="1"/>
</dbReference>
<dbReference type="SUPFAM" id="SSF53623">
    <property type="entry name" value="MurD-like peptide ligases, catalytic domain"/>
    <property type="match status" value="1"/>
</dbReference>
<dbReference type="Gene3D" id="3.90.190.20">
    <property type="entry name" value="Mur ligase, C-terminal domain"/>
    <property type="match status" value="1"/>
</dbReference>
<comment type="caution">
    <text evidence="13">The sequence shown here is derived from an EMBL/GenBank/DDBJ whole genome shotgun (WGS) entry which is preliminary data.</text>
</comment>
<evidence type="ECO:0000259" key="12">
    <source>
        <dbReference type="Pfam" id="PF08245"/>
    </source>
</evidence>
<evidence type="ECO:0000313" key="14">
    <source>
        <dbReference type="Proteomes" id="UP001519271"/>
    </source>
</evidence>
<comment type="catalytic activity">
    <reaction evidence="9">
        <text>(6S)-5,6,7,8-tetrahydrofolyl-(gamma-L-Glu)(n) + L-glutamate + ATP = (6S)-5,6,7,8-tetrahydrofolyl-(gamma-L-Glu)(n+1) + ADP + phosphate + H(+)</text>
        <dbReference type="Rhea" id="RHEA:10580"/>
        <dbReference type="Rhea" id="RHEA-COMP:14738"/>
        <dbReference type="Rhea" id="RHEA-COMP:14740"/>
        <dbReference type="ChEBI" id="CHEBI:15378"/>
        <dbReference type="ChEBI" id="CHEBI:29985"/>
        <dbReference type="ChEBI" id="CHEBI:30616"/>
        <dbReference type="ChEBI" id="CHEBI:43474"/>
        <dbReference type="ChEBI" id="CHEBI:141005"/>
        <dbReference type="ChEBI" id="CHEBI:456216"/>
        <dbReference type="EC" id="6.3.2.17"/>
    </reaction>
</comment>
<keyword evidence="3 10" id="KW-0436">Ligase</keyword>
<evidence type="ECO:0000256" key="1">
    <source>
        <dbReference type="ARBA" id="ARBA00008276"/>
    </source>
</evidence>
<sequence>MDYIEALKYIHGIPRAPERTGLDRMRSLMRHLGNPQDGLKFIHVAGTNGKGSTSRIISLILEKSGYRTGLYTSPFIEVFEERIQVNSRYISHEALARLTGKVRAAVTDVMAEGHFNPTEFEVVTAIMFLYFKEMDIDFGVIEVGLGGKNDATNVLLPVLSVITSISFDHVEDLGDTIESIAGHKAGIIKKAPSVSAPQDIKAAEVLIERAHGTGSDLTFISGEDIRYIGMDEWKQLIELTVNPWGTIKSHLSLLGKHQLENSLLAVTAVSKLVSLGFYVPHDAVVSALDEVIWPARMERFGKDPVVILDGAHNPDGMRNLIESVDTYFRDVPRVVILGILKDKEAHLMAELASQGAQAVICTSPPTPRALTPGELMAYVPDHIERIAEPSYEKALETAKKISGPSGLILITGSLYMMGEFRKVLRKRENEGLYKY</sequence>
<dbReference type="InterPro" id="IPR001645">
    <property type="entry name" value="Folylpolyglutamate_synth"/>
</dbReference>
<dbReference type="EMBL" id="JAGGKC010000028">
    <property type="protein sequence ID" value="MBP1920368.1"/>
    <property type="molecule type" value="Genomic_DNA"/>
</dbReference>
<accession>A0ABS4G720</accession>
<evidence type="ECO:0000259" key="11">
    <source>
        <dbReference type="Pfam" id="PF02875"/>
    </source>
</evidence>
<dbReference type="Proteomes" id="UP001519271">
    <property type="component" value="Unassembled WGS sequence"/>
</dbReference>
<dbReference type="InterPro" id="IPR036565">
    <property type="entry name" value="Mur-like_cat_sf"/>
</dbReference>
<evidence type="ECO:0000256" key="4">
    <source>
        <dbReference type="ARBA" id="ARBA00022723"/>
    </source>
</evidence>
<dbReference type="PROSITE" id="PS01012">
    <property type="entry name" value="FOLYLPOLYGLU_SYNT_2"/>
    <property type="match status" value="1"/>
</dbReference>
<keyword evidence="6 10" id="KW-0067">ATP-binding</keyword>
<dbReference type="Pfam" id="PF02875">
    <property type="entry name" value="Mur_ligase_C"/>
    <property type="match status" value="1"/>
</dbReference>
<dbReference type="NCBIfam" id="TIGR01499">
    <property type="entry name" value="folC"/>
    <property type="match status" value="1"/>
</dbReference>
<dbReference type="GO" id="GO:0004326">
    <property type="term" value="F:tetrahydrofolylpolyglutamate synthase activity"/>
    <property type="evidence" value="ECO:0007669"/>
    <property type="project" value="UniProtKB-EC"/>
</dbReference>
<evidence type="ECO:0000256" key="3">
    <source>
        <dbReference type="ARBA" id="ARBA00022598"/>
    </source>
</evidence>
<evidence type="ECO:0000256" key="5">
    <source>
        <dbReference type="ARBA" id="ARBA00022741"/>
    </source>
</evidence>
<comment type="similarity">
    <text evidence="1 10">Belongs to the folylpolyglutamate synthase family.</text>
</comment>
<evidence type="ECO:0000256" key="8">
    <source>
        <dbReference type="ARBA" id="ARBA00030592"/>
    </source>
</evidence>
<dbReference type="GO" id="GO:0008841">
    <property type="term" value="F:dihydrofolate synthase activity"/>
    <property type="evidence" value="ECO:0007669"/>
    <property type="project" value="UniProtKB-EC"/>
</dbReference>
<reference evidence="13 14" key="1">
    <citation type="submission" date="2021-03" db="EMBL/GenBank/DDBJ databases">
        <title>Genomic Encyclopedia of Type Strains, Phase IV (KMG-IV): sequencing the most valuable type-strain genomes for metagenomic binning, comparative biology and taxonomic classification.</title>
        <authorList>
            <person name="Goeker M."/>
        </authorList>
    </citation>
    <scope>NUCLEOTIDE SEQUENCE [LARGE SCALE GENOMIC DNA]</scope>
    <source>
        <strain evidence="13 14">DSM 6139</strain>
    </source>
</reference>
<protein>
    <recommendedName>
        <fullName evidence="2">tetrahydrofolate synthase</fullName>
        <ecNumber evidence="2">6.3.2.17</ecNumber>
    </recommendedName>
    <alternativeName>
        <fullName evidence="8">Tetrahydrofolylpolyglutamate synthase</fullName>
    </alternativeName>
</protein>
<dbReference type="InterPro" id="IPR013221">
    <property type="entry name" value="Mur_ligase_cen"/>
</dbReference>
<evidence type="ECO:0000256" key="10">
    <source>
        <dbReference type="PIRNR" id="PIRNR001563"/>
    </source>
</evidence>
<dbReference type="PANTHER" id="PTHR11136">
    <property type="entry name" value="FOLYLPOLYGLUTAMATE SYNTHASE-RELATED"/>
    <property type="match status" value="1"/>
</dbReference>
<dbReference type="InterPro" id="IPR018109">
    <property type="entry name" value="Folylpolyglutamate_synth_CS"/>
</dbReference>
<evidence type="ECO:0000256" key="6">
    <source>
        <dbReference type="ARBA" id="ARBA00022840"/>
    </source>
</evidence>
<keyword evidence="4" id="KW-0479">Metal-binding</keyword>
<keyword evidence="5 10" id="KW-0547">Nucleotide-binding</keyword>
<gene>
    <name evidence="13" type="ORF">J2Z34_002879</name>
</gene>
<name>A0ABS4G720_9CLOT</name>
<dbReference type="EC" id="6.3.2.17" evidence="2"/>
<keyword evidence="14" id="KW-1185">Reference proteome</keyword>
<evidence type="ECO:0000256" key="7">
    <source>
        <dbReference type="ARBA" id="ARBA00022842"/>
    </source>
</evidence>
<dbReference type="PANTHER" id="PTHR11136:SF0">
    <property type="entry name" value="DIHYDROFOLATE SYNTHETASE-RELATED"/>
    <property type="match status" value="1"/>
</dbReference>
<evidence type="ECO:0000313" key="13">
    <source>
        <dbReference type="EMBL" id="MBP1920368.1"/>
    </source>
</evidence>
<organism evidence="13 14">
    <name type="scientific">Youngiibacter multivorans</name>
    <dbReference type="NCBI Taxonomy" id="937251"/>
    <lineage>
        <taxon>Bacteria</taxon>
        <taxon>Bacillati</taxon>
        <taxon>Bacillota</taxon>
        <taxon>Clostridia</taxon>
        <taxon>Eubacteriales</taxon>
        <taxon>Clostridiaceae</taxon>
        <taxon>Youngiibacter</taxon>
    </lineage>
</organism>